<keyword evidence="6" id="KW-0484">Methanogenesis</keyword>
<dbReference type="GO" id="GO:0006730">
    <property type="term" value="P:one-carbon metabolic process"/>
    <property type="evidence" value="ECO:0007669"/>
    <property type="project" value="InterPro"/>
</dbReference>
<dbReference type="Gene3D" id="3.20.20.210">
    <property type="match status" value="1"/>
</dbReference>
<dbReference type="GO" id="GO:0046872">
    <property type="term" value="F:metal ion binding"/>
    <property type="evidence" value="ECO:0007669"/>
    <property type="project" value="UniProtKB-KW"/>
</dbReference>
<evidence type="ECO:0000256" key="5">
    <source>
        <dbReference type="ARBA" id="ARBA00022833"/>
    </source>
</evidence>
<accession>A0A9D2WSD4</accession>
<keyword evidence="4" id="KW-0479">Metal-binding</keyword>
<dbReference type="NCBIfam" id="TIGR01463">
    <property type="entry name" value="mtaA_cmuA"/>
    <property type="match status" value="1"/>
</dbReference>
<dbReference type="InterPro" id="IPR000257">
    <property type="entry name" value="Uroporphyrinogen_deCOase"/>
</dbReference>
<dbReference type="GO" id="GO:0008168">
    <property type="term" value="F:methyltransferase activity"/>
    <property type="evidence" value="ECO:0007669"/>
    <property type="project" value="UniProtKB-KW"/>
</dbReference>
<keyword evidence="5" id="KW-0862">Zinc</keyword>
<dbReference type="SUPFAM" id="SSF51726">
    <property type="entry name" value="UROD/MetE-like"/>
    <property type="match status" value="1"/>
</dbReference>
<dbReference type="PANTHER" id="PTHR47099:SF1">
    <property type="entry name" value="METHYLCOBAMIDE:COM METHYLTRANSFERASE MTBA"/>
    <property type="match status" value="1"/>
</dbReference>
<dbReference type="InterPro" id="IPR038071">
    <property type="entry name" value="UROD/MetE-like_sf"/>
</dbReference>
<feature type="domain" description="Uroporphyrinogen decarboxylase (URO-D)" evidence="7">
    <location>
        <begin position="5"/>
        <end position="336"/>
    </location>
</feature>
<dbReference type="PANTHER" id="PTHR47099">
    <property type="entry name" value="METHYLCOBAMIDE:COM METHYLTRANSFERASE MTBA"/>
    <property type="match status" value="1"/>
</dbReference>
<evidence type="ECO:0000256" key="2">
    <source>
        <dbReference type="ARBA" id="ARBA00022603"/>
    </source>
</evidence>
<keyword evidence="2" id="KW-0489">Methyltransferase</keyword>
<evidence type="ECO:0000256" key="3">
    <source>
        <dbReference type="ARBA" id="ARBA00022679"/>
    </source>
</evidence>
<dbReference type="NCBIfam" id="NF004889">
    <property type="entry name" value="PRK06252.1"/>
    <property type="match status" value="1"/>
</dbReference>
<dbReference type="InterPro" id="IPR052024">
    <property type="entry name" value="Methanogen_methyltrans"/>
</dbReference>
<dbReference type="GO" id="GO:0032259">
    <property type="term" value="P:methylation"/>
    <property type="evidence" value="ECO:0007669"/>
    <property type="project" value="UniProtKB-KW"/>
</dbReference>
<dbReference type="AlphaFoldDB" id="A0A9D2WSD4"/>
<reference evidence="8" key="1">
    <citation type="submission" date="2016-02" db="EMBL/GenBank/DDBJ databases">
        <title>Draft Genome Sequence of Sporotomaculum syntrophicum Strain FB, a Syntrophic Benzoate Degrader.</title>
        <authorList>
            <person name="Nobu M.K."/>
            <person name="Narihiro T."/>
            <person name="Qiu Y.-L."/>
            <person name="Ohashi A."/>
            <person name="Liu W.-T."/>
            <person name="Yuji S."/>
        </authorList>
    </citation>
    <scope>NUCLEOTIDE SEQUENCE</scope>
    <source>
        <strain evidence="8">FB</strain>
    </source>
</reference>
<dbReference type="InterPro" id="IPR006360">
    <property type="entry name" value="Mtase_MtaA_CmuA"/>
</dbReference>
<keyword evidence="9" id="KW-1185">Reference proteome</keyword>
<keyword evidence="3" id="KW-0808">Transferase</keyword>
<evidence type="ECO:0000259" key="7">
    <source>
        <dbReference type="Pfam" id="PF01208"/>
    </source>
</evidence>
<dbReference type="OrthoDB" id="8452307at2"/>
<dbReference type="Proteomes" id="UP000798488">
    <property type="component" value="Unassembled WGS sequence"/>
</dbReference>
<evidence type="ECO:0000313" key="9">
    <source>
        <dbReference type="Proteomes" id="UP000798488"/>
    </source>
</evidence>
<proteinExistence type="predicted"/>
<sequence>MSAYTPKERLLAVVHKQPVDKPPCICPGGMMNMVFQEIMEKSNYLWPEAHVDPEKMAGLAYALNEAGGFENYGVPFCMTVEAEAMGAKVNMGNLLSEPHVVESPLASSTRVDLLQPLDINSGRVKVVIEAIKLLKAKNTGVPIIGNLTGPVSIAGTLVDMSVLLKEYLKSPAQAEKLMEFIVANLIAFGQAQIEAGADAICISEPSGTGEILGPQRFRAFSVRYVNNVLDALEVPVKIVHICGALKSVYEIIQEFHCDVFSFDSIVPVQVIKQYIPDIIVMGNISTHALGTMSPDKVTSLVKSAMSKGADIIAPACGLSTTTPLINVQTMVAATKEKTTVN</sequence>
<comment type="caution">
    <text evidence="8">The sequence shown here is derived from an EMBL/GenBank/DDBJ whole genome shotgun (WGS) entry which is preliminary data.</text>
</comment>
<dbReference type="GO" id="GO:0006779">
    <property type="term" value="P:porphyrin-containing compound biosynthetic process"/>
    <property type="evidence" value="ECO:0007669"/>
    <property type="project" value="InterPro"/>
</dbReference>
<dbReference type="EMBL" id="LSRS01000001">
    <property type="protein sequence ID" value="KAF1086700.1"/>
    <property type="molecule type" value="Genomic_DNA"/>
</dbReference>
<comment type="cofactor">
    <cofactor evidence="1">
        <name>Zn(2+)</name>
        <dbReference type="ChEBI" id="CHEBI:29105"/>
    </cofactor>
</comment>
<dbReference type="Pfam" id="PF01208">
    <property type="entry name" value="URO-D"/>
    <property type="match status" value="1"/>
</dbReference>
<evidence type="ECO:0000256" key="1">
    <source>
        <dbReference type="ARBA" id="ARBA00001947"/>
    </source>
</evidence>
<dbReference type="EC" id="4.1.1.37" evidence="8"/>
<evidence type="ECO:0000256" key="6">
    <source>
        <dbReference type="ARBA" id="ARBA00022994"/>
    </source>
</evidence>
<gene>
    <name evidence="8" type="primary">hemE_3</name>
    <name evidence="8" type="ORF">SPSYN_00419</name>
</gene>
<dbReference type="GO" id="GO:0015948">
    <property type="term" value="P:methanogenesis"/>
    <property type="evidence" value="ECO:0007669"/>
    <property type="project" value="UniProtKB-KW"/>
</dbReference>
<dbReference type="RefSeq" id="WP_161820833.1">
    <property type="nucleotide sequence ID" value="NZ_LSRS01000001.1"/>
</dbReference>
<keyword evidence="8" id="KW-0456">Lyase</keyword>
<evidence type="ECO:0000313" key="8">
    <source>
        <dbReference type="EMBL" id="KAF1086700.1"/>
    </source>
</evidence>
<protein>
    <submittedName>
        <fullName evidence="8">Uroporphyrinogen decarboxylase</fullName>
        <ecNumber evidence="8">4.1.1.37</ecNumber>
    </submittedName>
</protein>
<organism evidence="8 9">
    <name type="scientific">Sporotomaculum syntrophicum</name>
    <dbReference type="NCBI Taxonomy" id="182264"/>
    <lineage>
        <taxon>Bacteria</taxon>
        <taxon>Bacillati</taxon>
        <taxon>Bacillota</taxon>
        <taxon>Clostridia</taxon>
        <taxon>Eubacteriales</taxon>
        <taxon>Desulfallaceae</taxon>
        <taxon>Sporotomaculum</taxon>
    </lineage>
</organism>
<dbReference type="GO" id="GO:0004853">
    <property type="term" value="F:uroporphyrinogen decarboxylase activity"/>
    <property type="evidence" value="ECO:0007669"/>
    <property type="project" value="UniProtKB-EC"/>
</dbReference>
<evidence type="ECO:0000256" key="4">
    <source>
        <dbReference type="ARBA" id="ARBA00022723"/>
    </source>
</evidence>
<name>A0A9D2WSD4_9FIRM</name>